<gene>
    <name evidence="9" type="ORF">Pc21g10440</name>
    <name evidence="9" type="ORF">PCH_Pc21g10440</name>
</gene>
<comment type="similarity">
    <text evidence="2">Belongs to the major facilitator superfamily.</text>
</comment>
<organism evidence="9 10">
    <name type="scientific">Penicillium rubens (strain ATCC 28089 / DSM 1075 / NRRL 1951 / Wisconsin 54-1255)</name>
    <name type="common">Penicillium chrysogenum</name>
    <dbReference type="NCBI Taxonomy" id="500485"/>
    <lineage>
        <taxon>Eukaryota</taxon>
        <taxon>Fungi</taxon>
        <taxon>Dikarya</taxon>
        <taxon>Ascomycota</taxon>
        <taxon>Pezizomycotina</taxon>
        <taxon>Eurotiomycetes</taxon>
        <taxon>Eurotiomycetidae</taxon>
        <taxon>Eurotiales</taxon>
        <taxon>Aspergillaceae</taxon>
        <taxon>Penicillium</taxon>
        <taxon>Penicillium chrysogenum species complex</taxon>
    </lineage>
</organism>
<feature type="transmembrane region" description="Helical" evidence="7">
    <location>
        <begin position="126"/>
        <end position="145"/>
    </location>
</feature>
<dbReference type="Proteomes" id="UP000000724">
    <property type="component" value="Contig Pc00c21"/>
</dbReference>
<feature type="transmembrane region" description="Helical" evidence="7">
    <location>
        <begin position="157"/>
        <end position="175"/>
    </location>
</feature>
<dbReference type="Pfam" id="PF07690">
    <property type="entry name" value="MFS_1"/>
    <property type="match status" value="1"/>
</dbReference>
<reference evidence="9 10" key="1">
    <citation type="journal article" date="2008" name="Nat. Biotechnol.">
        <title>Genome sequencing and analysis of the filamentous fungus Penicillium chrysogenum.</title>
        <authorList>
            <person name="van den Berg M.A."/>
            <person name="Albang R."/>
            <person name="Albermann K."/>
            <person name="Badger J.H."/>
            <person name="Daran J.-M."/>
            <person name="Driessen A.J.M."/>
            <person name="Garcia-Estrada C."/>
            <person name="Fedorova N.D."/>
            <person name="Harris D.M."/>
            <person name="Heijne W.H.M."/>
            <person name="Joardar V.S."/>
            <person name="Kiel J.A.K.W."/>
            <person name="Kovalchuk A."/>
            <person name="Martin J.F."/>
            <person name="Nierman W.C."/>
            <person name="Nijland J.G."/>
            <person name="Pronk J.T."/>
            <person name="Roubos J.A."/>
            <person name="van der Klei I.J."/>
            <person name="van Peij N.N.M.E."/>
            <person name="Veenhuis M."/>
            <person name="von Doehren H."/>
            <person name="Wagner C."/>
            <person name="Wortman J.R."/>
            <person name="Bovenberg R.A.L."/>
        </authorList>
    </citation>
    <scope>NUCLEOTIDE SEQUENCE [LARGE SCALE GENOMIC DNA]</scope>
    <source>
        <strain evidence="10">ATCC 28089 / DSM 1075 / NRRL 1951 / Wisconsin 54-1255</strain>
    </source>
</reference>
<dbReference type="InterPro" id="IPR020846">
    <property type="entry name" value="MFS_dom"/>
</dbReference>
<keyword evidence="4 7" id="KW-0812">Transmembrane</keyword>
<evidence type="ECO:0000313" key="9">
    <source>
        <dbReference type="EMBL" id="CAP95941.1"/>
    </source>
</evidence>
<feature type="transmembrane region" description="Helical" evidence="7">
    <location>
        <begin position="220"/>
        <end position="242"/>
    </location>
</feature>
<dbReference type="PANTHER" id="PTHR43791">
    <property type="entry name" value="PERMEASE-RELATED"/>
    <property type="match status" value="1"/>
</dbReference>
<keyword evidence="3" id="KW-0813">Transport</keyword>
<dbReference type="AlphaFoldDB" id="B6HIJ1"/>
<evidence type="ECO:0000256" key="4">
    <source>
        <dbReference type="ARBA" id="ARBA00022692"/>
    </source>
</evidence>
<evidence type="ECO:0000256" key="2">
    <source>
        <dbReference type="ARBA" id="ARBA00008335"/>
    </source>
</evidence>
<protein>
    <submittedName>
        <fullName evidence="9">Pc21g10440 protein</fullName>
    </submittedName>
</protein>
<feature type="transmembrane region" description="Helical" evidence="7">
    <location>
        <begin position="334"/>
        <end position="351"/>
    </location>
</feature>
<dbReference type="FunFam" id="1.20.1250.20:FF:000013">
    <property type="entry name" value="MFS general substrate transporter"/>
    <property type="match status" value="1"/>
</dbReference>
<evidence type="ECO:0000259" key="8">
    <source>
        <dbReference type="PROSITE" id="PS50850"/>
    </source>
</evidence>
<evidence type="ECO:0000313" key="10">
    <source>
        <dbReference type="Proteomes" id="UP000000724"/>
    </source>
</evidence>
<evidence type="ECO:0000256" key="3">
    <source>
        <dbReference type="ARBA" id="ARBA00022448"/>
    </source>
</evidence>
<dbReference type="FunFam" id="1.20.1250.20:FF:000034">
    <property type="entry name" value="MFS general substrate transporter"/>
    <property type="match status" value="1"/>
</dbReference>
<name>B6HIJ1_PENRW</name>
<feature type="domain" description="Major facilitator superfamily (MFS) profile" evidence="8">
    <location>
        <begin position="61"/>
        <end position="482"/>
    </location>
</feature>
<dbReference type="SUPFAM" id="SSF103473">
    <property type="entry name" value="MFS general substrate transporter"/>
    <property type="match status" value="1"/>
</dbReference>
<keyword evidence="5 7" id="KW-1133">Transmembrane helix</keyword>
<feature type="transmembrane region" description="Helical" evidence="7">
    <location>
        <begin position="457"/>
        <end position="476"/>
    </location>
</feature>
<accession>B6HIJ1</accession>
<dbReference type="InterPro" id="IPR011701">
    <property type="entry name" value="MFS"/>
</dbReference>
<feature type="transmembrane region" description="Helical" evidence="7">
    <location>
        <begin position="292"/>
        <end position="314"/>
    </location>
</feature>
<dbReference type="PANTHER" id="PTHR43791:SF48">
    <property type="entry name" value="TRANSPORTER, PUTATIVE (AFU_ORTHOLOGUE AFUA_4G01000)-RELATED"/>
    <property type="match status" value="1"/>
</dbReference>
<dbReference type="Gene3D" id="1.20.1250.20">
    <property type="entry name" value="MFS general substrate transporter like domains"/>
    <property type="match status" value="1"/>
</dbReference>
<dbReference type="EMBL" id="AM920436">
    <property type="protein sequence ID" value="CAP95941.1"/>
    <property type="molecule type" value="Genomic_DNA"/>
</dbReference>
<proteinExistence type="inferred from homology"/>
<dbReference type="VEuPathDB" id="FungiDB:PCH_Pc21g10440"/>
<dbReference type="PROSITE" id="PS50850">
    <property type="entry name" value="MFS"/>
    <property type="match status" value="1"/>
</dbReference>
<feature type="transmembrane region" description="Helical" evidence="7">
    <location>
        <begin position="57"/>
        <end position="76"/>
    </location>
</feature>
<evidence type="ECO:0000256" key="5">
    <source>
        <dbReference type="ARBA" id="ARBA00022989"/>
    </source>
</evidence>
<dbReference type="HOGENOM" id="CLU_001265_0_1_1"/>
<feature type="transmembrane region" description="Helical" evidence="7">
    <location>
        <begin position="358"/>
        <end position="377"/>
    </location>
</feature>
<dbReference type="GO" id="GO:0016020">
    <property type="term" value="C:membrane"/>
    <property type="evidence" value="ECO:0007669"/>
    <property type="project" value="UniProtKB-SubCell"/>
</dbReference>
<evidence type="ECO:0000256" key="6">
    <source>
        <dbReference type="ARBA" id="ARBA00023136"/>
    </source>
</evidence>
<dbReference type="BioCyc" id="PCHR:PC21G10440-MONOMER"/>
<feature type="transmembrane region" description="Helical" evidence="7">
    <location>
        <begin position="424"/>
        <end position="445"/>
    </location>
</feature>
<feature type="transmembrane region" description="Helical" evidence="7">
    <location>
        <begin position="389"/>
        <end position="412"/>
    </location>
</feature>
<dbReference type="InterPro" id="IPR036259">
    <property type="entry name" value="MFS_trans_sf"/>
</dbReference>
<evidence type="ECO:0000256" key="7">
    <source>
        <dbReference type="SAM" id="Phobius"/>
    </source>
</evidence>
<evidence type="ECO:0000256" key="1">
    <source>
        <dbReference type="ARBA" id="ARBA00004141"/>
    </source>
</evidence>
<sequence>MANASRTQSLADEKGVAEYEENVMDIAAGRGHLATDEYGHALVEFDKAAESRLRLKIDLFIIPTVSLMYLFCFIDRANIGNAKLAGFEKDLGLEGLDYNIVLSVFFVSYIVFEIPSNLMCKWIGPGWWLPGIEIGFGICSVATAFVNNIHEACGVRFLLGLFEAGLMPGIAYYLSRWYRRSELAFRLSLYIVMAPLAGAFGGLLASGILKLDSFGSLSSWQMIFAIEGIVTICIGIVSFFTLTDRPETALWLSQEEKDLAVARIKSERVATTELLDKFDTAKMMRGIFSPTTIITAFIYMLNNITVQGLGMFAPTIIKTIYPSAGVISQQLHTVPPYIVGAFFTLLFPFLSWRFDHRLIFFVLCAPLMIIGKLPPYYSLQSNTDYDPMVRYGATFLISSGSFAFGAFCAAHVSANVVSDTARSSAIGAMVMFGNIGGLISTWSYLPFDGPNYHIGNGLNLATSSTTLLLGAGLWVYMTWDNKRRDRVDVAAALAGLSQMQIQDLDWRHPGFRWRP</sequence>
<dbReference type="GO" id="GO:0022857">
    <property type="term" value="F:transmembrane transporter activity"/>
    <property type="evidence" value="ECO:0007669"/>
    <property type="project" value="InterPro"/>
</dbReference>
<dbReference type="OrthoDB" id="2985014at2759"/>
<keyword evidence="10" id="KW-1185">Reference proteome</keyword>
<keyword evidence="6 7" id="KW-0472">Membrane</keyword>
<dbReference type="eggNOG" id="KOG2533">
    <property type="taxonomic scope" value="Eukaryota"/>
</dbReference>
<feature type="transmembrane region" description="Helical" evidence="7">
    <location>
        <begin position="96"/>
        <end position="114"/>
    </location>
</feature>
<comment type="subcellular location">
    <subcellularLocation>
        <location evidence="1">Membrane</location>
        <topology evidence="1">Multi-pass membrane protein</topology>
    </subcellularLocation>
</comment>
<dbReference type="OMA" id="NIHEACG"/>
<feature type="transmembrane region" description="Helical" evidence="7">
    <location>
        <begin position="187"/>
        <end position="208"/>
    </location>
</feature>